<dbReference type="Pfam" id="PF01268">
    <property type="entry name" value="FTHFS"/>
    <property type="match status" value="1"/>
</dbReference>
<protein>
    <submittedName>
        <fullName evidence="5">Formate-tetrahydrofolate ligase</fullName>
    </submittedName>
</protein>
<dbReference type="InterPro" id="IPR000559">
    <property type="entry name" value="Formate_THF_ligase"/>
</dbReference>
<dbReference type="GO" id="GO:0004329">
    <property type="term" value="F:formate-tetrahydrofolate ligase activity"/>
    <property type="evidence" value="ECO:0007669"/>
    <property type="project" value="InterPro"/>
</dbReference>
<reference evidence="6" key="1">
    <citation type="submission" date="2013-11" db="EMBL/GenBank/DDBJ databases">
        <title>Genome sequencing of Bartonella spp. isolated from human blood.</title>
        <authorList>
            <person name="Raoult D."/>
        </authorList>
    </citation>
    <scope>NUCLEOTIDE SEQUENCE</scope>
    <source>
        <strain evidence="6">BM1374165</strain>
    </source>
</reference>
<evidence type="ECO:0000256" key="4">
    <source>
        <dbReference type="ARBA" id="ARBA00022840"/>
    </source>
</evidence>
<dbReference type="EMBL" id="HG969191">
    <property type="protein sequence ID" value="CDO46166.1"/>
    <property type="molecule type" value="Genomic_DNA"/>
</dbReference>
<dbReference type="GO" id="GO:0005524">
    <property type="term" value="F:ATP binding"/>
    <property type="evidence" value="ECO:0007669"/>
    <property type="project" value="UniProtKB-KW"/>
</dbReference>
<evidence type="ECO:0000313" key="5">
    <source>
        <dbReference type="EMBL" id="CDO46166.1"/>
    </source>
</evidence>
<dbReference type="STRING" id="38323.BM1374165_00138"/>
<name>X5M310_BARHN</name>
<accession>X5M310</accession>
<keyword evidence="3" id="KW-0547">Nucleotide-binding</keyword>
<evidence type="ECO:0000256" key="3">
    <source>
        <dbReference type="ARBA" id="ARBA00022741"/>
    </source>
</evidence>
<keyword evidence="1" id="KW-0554">One-carbon metabolism</keyword>
<dbReference type="AlphaFoldDB" id="X5M310"/>
<evidence type="ECO:0000313" key="6">
    <source>
        <dbReference type="Proteomes" id="UP000019801"/>
    </source>
</evidence>
<keyword evidence="2 5" id="KW-0436">Ligase</keyword>
<dbReference type="PATRIC" id="fig|38323.4.peg.157"/>
<sequence length="50" mass="5584">MPKTDIEIARTAQKQHITKIAQKTDIAHENLIPYGRDKAKISSAPIKSLI</sequence>
<gene>
    <name evidence="5" type="primary">fhs_2</name>
    <name evidence="5" type="ORF">BM1374165_00138</name>
</gene>
<dbReference type="KEGG" id="bhs:BM1374165_00138"/>
<evidence type="ECO:0000256" key="1">
    <source>
        <dbReference type="ARBA" id="ARBA00022563"/>
    </source>
</evidence>
<organism evidence="5 6">
    <name type="scientific">Bartonella henselae</name>
    <name type="common">Rochalimaea henselae</name>
    <dbReference type="NCBI Taxonomy" id="38323"/>
    <lineage>
        <taxon>Bacteria</taxon>
        <taxon>Pseudomonadati</taxon>
        <taxon>Pseudomonadota</taxon>
        <taxon>Alphaproteobacteria</taxon>
        <taxon>Hyphomicrobiales</taxon>
        <taxon>Bartonellaceae</taxon>
        <taxon>Bartonella</taxon>
    </lineage>
</organism>
<proteinExistence type="predicted"/>
<dbReference type="InterPro" id="IPR027417">
    <property type="entry name" value="P-loop_NTPase"/>
</dbReference>
<dbReference type="Proteomes" id="UP000019801">
    <property type="component" value="Chromosome I"/>
</dbReference>
<keyword evidence="4" id="KW-0067">ATP-binding</keyword>
<dbReference type="GO" id="GO:0006730">
    <property type="term" value="P:one-carbon metabolic process"/>
    <property type="evidence" value="ECO:0007669"/>
    <property type="project" value="UniProtKB-KW"/>
</dbReference>
<dbReference type="Gene3D" id="3.40.50.300">
    <property type="entry name" value="P-loop containing nucleotide triphosphate hydrolases"/>
    <property type="match status" value="1"/>
</dbReference>
<evidence type="ECO:0000256" key="2">
    <source>
        <dbReference type="ARBA" id="ARBA00022598"/>
    </source>
</evidence>